<feature type="binding site" evidence="7">
    <location>
        <begin position="73"/>
        <end position="74"/>
    </location>
    <ligand>
        <name>substrate</name>
    </ligand>
</feature>
<protein>
    <recommendedName>
        <fullName evidence="2 7">Glutamate racemase</fullName>
        <ecNumber evidence="2 7">5.1.1.3</ecNumber>
    </recommendedName>
</protein>
<dbReference type="Pfam" id="PF01177">
    <property type="entry name" value="Asp_Glu_race"/>
    <property type="match status" value="1"/>
</dbReference>
<dbReference type="GO" id="GO:0009252">
    <property type="term" value="P:peptidoglycan biosynthetic process"/>
    <property type="evidence" value="ECO:0007669"/>
    <property type="project" value="UniProtKB-UniRule"/>
</dbReference>
<keyword evidence="3 7" id="KW-0133">Cell shape</keyword>
<dbReference type="EC" id="5.1.1.3" evidence="2 7"/>
<reference evidence="9 10" key="1">
    <citation type="journal article" date="2019" name="PLoS ONE">
        <title>Pup mortality in New Zealand sea lions (Phocarctos hookeri) at Enderby Island, Auckland Islands, 2013-18.</title>
        <authorList>
            <person name="Michael S.A."/>
            <person name="Hayman D.T.S."/>
            <person name="Gray R."/>
            <person name="Zhang J."/>
            <person name="Rogers L."/>
            <person name="Roe W.D."/>
        </authorList>
    </citation>
    <scope>NUCLEOTIDE SEQUENCE [LARGE SCALE GENOMIC DNA]</scope>
    <source>
        <strain evidence="9 10">SM868</strain>
    </source>
</reference>
<dbReference type="Gene3D" id="3.40.50.1860">
    <property type="match status" value="2"/>
</dbReference>
<dbReference type="AlphaFoldDB" id="A0A844LYA2"/>
<keyword evidence="10" id="KW-1185">Reference proteome</keyword>
<feature type="active site" description="Proton donor/acceptor" evidence="7">
    <location>
        <position position="217"/>
    </location>
</feature>
<dbReference type="InterPro" id="IPR018187">
    <property type="entry name" value="Asp/Glu_racemase_AS_1"/>
</dbReference>
<keyword evidence="6 7" id="KW-0961">Cell wall biogenesis/degradation</keyword>
<dbReference type="PANTHER" id="PTHR21198:SF3">
    <property type="entry name" value="GLUTAMATE RACEMASE"/>
    <property type="match status" value="1"/>
</dbReference>
<dbReference type="EMBL" id="WFKQ01000001">
    <property type="protein sequence ID" value="MUG31544.1"/>
    <property type="molecule type" value="Genomic_DNA"/>
</dbReference>
<evidence type="ECO:0000313" key="9">
    <source>
        <dbReference type="EMBL" id="MUG31544.1"/>
    </source>
</evidence>
<dbReference type="Proteomes" id="UP000442109">
    <property type="component" value="Unassembled WGS sequence"/>
</dbReference>
<dbReference type="PROSITE" id="PS00923">
    <property type="entry name" value="ASP_GLU_RACEMASE_1"/>
    <property type="match status" value="1"/>
</dbReference>
<comment type="catalytic activity">
    <reaction evidence="1 7">
        <text>L-glutamate = D-glutamate</text>
        <dbReference type="Rhea" id="RHEA:12813"/>
        <dbReference type="ChEBI" id="CHEBI:29985"/>
        <dbReference type="ChEBI" id="CHEBI:29986"/>
        <dbReference type="EC" id="5.1.1.3"/>
    </reaction>
</comment>
<comment type="similarity">
    <text evidence="7">Belongs to the aspartate/glutamate racemases family.</text>
</comment>
<evidence type="ECO:0000256" key="8">
    <source>
        <dbReference type="SAM" id="MobiDB-lite"/>
    </source>
</evidence>
<feature type="binding site" evidence="7">
    <location>
        <begin position="105"/>
        <end position="106"/>
    </location>
    <ligand>
        <name>substrate</name>
    </ligand>
</feature>
<organism evidence="9 10">
    <name type="scientific">Psychrobacter sanguinis</name>
    <dbReference type="NCBI Taxonomy" id="861445"/>
    <lineage>
        <taxon>Bacteria</taxon>
        <taxon>Pseudomonadati</taxon>
        <taxon>Pseudomonadota</taxon>
        <taxon>Gammaproteobacteria</taxon>
        <taxon>Moraxellales</taxon>
        <taxon>Moraxellaceae</taxon>
        <taxon>Psychrobacter</taxon>
    </lineage>
</organism>
<evidence type="ECO:0000256" key="7">
    <source>
        <dbReference type="HAMAP-Rule" id="MF_00258"/>
    </source>
</evidence>
<dbReference type="UniPathway" id="UPA00219"/>
<dbReference type="NCBIfam" id="TIGR00067">
    <property type="entry name" value="glut_race"/>
    <property type="match status" value="1"/>
</dbReference>
<evidence type="ECO:0000313" key="10">
    <source>
        <dbReference type="Proteomes" id="UP000442109"/>
    </source>
</evidence>
<name>A0A844LYA2_9GAMM</name>
<dbReference type="OrthoDB" id="9801055at2"/>
<comment type="caution">
    <text evidence="9">The sequence shown here is derived from an EMBL/GenBank/DDBJ whole genome shotgun (WGS) entry which is preliminary data.</text>
</comment>
<proteinExistence type="inferred from homology"/>
<dbReference type="GO" id="GO:0008881">
    <property type="term" value="F:glutamate racemase activity"/>
    <property type="evidence" value="ECO:0007669"/>
    <property type="project" value="UniProtKB-UniRule"/>
</dbReference>
<comment type="function">
    <text evidence="7">Provides the (R)-glutamate required for cell wall biosynthesis.</text>
</comment>
<evidence type="ECO:0000256" key="5">
    <source>
        <dbReference type="ARBA" id="ARBA00023235"/>
    </source>
</evidence>
<evidence type="ECO:0000256" key="6">
    <source>
        <dbReference type="ARBA" id="ARBA00023316"/>
    </source>
</evidence>
<keyword evidence="5 7" id="KW-0413">Isomerase</keyword>
<feature type="active site" description="Proton donor/acceptor" evidence="7">
    <location>
        <position position="104"/>
    </location>
</feature>
<dbReference type="RefSeq" id="WP_155586680.1">
    <property type="nucleotide sequence ID" value="NZ_WFKQ01000001.1"/>
</dbReference>
<dbReference type="GO" id="GO:0008360">
    <property type="term" value="P:regulation of cell shape"/>
    <property type="evidence" value="ECO:0007669"/>
    <property type="project" value="UniProtKB-KW"/>
</dbReference>
<dbReference type="SUPFAM" id="SSF53681">
    <property type="entry name" value="Aspartate/glutamate racemase"/>
    <property type="match status" value="2"/>
</dbReference>
<accession>A0A844LYA2</accession>
<feature type="binding site" evidence="7">
    <location>
        <begin position="41"/>
        <end position="42"/>
    </location>
    <ligand>
        <name>substrate</name>
    </ligand>
</feature>
<dbReference type="GO" id="GO:0071555">
    <property type="term" value="P:cell wall organization"/>
    <property type="evidence" value="ECO:0007669"/>
    <property type="project" value="UniProtKB-KW"/>
</dbReference>
<comment type="pathway">
    <text evidence="7">Cell wall biogenesis; peptidoglycan biosynthesis.</text>
</comment>
<feature type="region of interest" description="Disordered" evidence="8">
    <location>
        <begin position="1"/>
        <end position="31"/>
    </location>
</feature>
<feature type="binding site" evidence="7">
    <location>
        <begin position="218"/>
        <end position="219"/>
    </location>
    <ligand>
        <name>substrate</name>
    </ligand>
</feature>
<sequence>MTTQAVAINQSQDANQKAAADDDKAQMPPSVSGPAPIGIFDSGVGGLSVYMHLKQALPQEHFIYYADTLNVPYGPRPSSEIQQLSLTAVDWLVAAGCKLVVIACNSASAHALHLARQKYPHIPIVGLVPALKPAVLNSTSKNVAVLATKATLDGPLLNTVIDEYARPSQVTVIKWFDPELVPWVEAGMPMDSDTPMRLKQQLYQFAQQQVDYLVLGCTHYPFFREFVLAEVAKQGLDIKVVDSGAAIAARVKALLQQQAAAESSTARLGHKFLLPTQSVLHSMQGLSVGHTTQRHTDRLSDLEPQHASSLAVPKLAFFVSDPKADLAQVSTMVQRLIYPV</sequence>
<evidence type="ECO:0000256" key="1">
    <source>
        <dbReference type="ARBA" id="ARBA00001602"/>
    </source>
</evidence>
<keyword evidence="4 7" id="KW-0573">Peptidoglycan synthesis</keyword>
<feature type="compositionally biased region" description="Low complexity" evidence="8">
    <location>
        <begin position="9"/>
        <end position="18"/>
    </location>
</feature>
<gene>
    <name evidence="7 9" type="primary">murI</name>
    <name evidence="9" type="ORF">GB996_01895</name>
</gene>
<evidence type="ECO:0000256" key="4">
    <source>
        <dbReference type="ARBA" id="ARBA00022984"/>
    </source>
</evidence>
<dbReference type="HAMAP" id="MF_00258">
    <property type="entry name" value="Glu_racemase"/>
    <property type="match status" value="1"/>
</dbReference>
<dbReference type="InterPro" id="IPR004391">
    <property type="entry name" value="Glu_race"/>
</dbReference>
<dbReference type="PANTHER" id="PTHR21198">
    <property type="entry name" value="GLUTAMATE RACEMASE"/>
    <property type="match status" value="1"/>
</dbReference>
<evidence type="ECO:0000256" key="2">
    <source>
        <dbReference type="ARBA" id="ARBA00013090"/>
    </source>
</evidence>
<dbReference type="InterPro" id="IPR015942">
    <property type="entry name" value="Asp/Glu/hydantoin_racemase"/>
</dbReference>
<evidence type="ECO:0000256" key="3">
    <source>
        <dbReference type="ARBA" id="ARBA00022960"/>
    </source>
</evidence>
<dbReference type="InterPro" id="IPR001920">
    <property type="entry name" value="Asp/Glu_race"/>
</dbReference>